<dbReference type="InterPro" id="IPR001750">
    <property type="entry name" value="ND/Mrp_TM"/>
</dbReference>
<dbReference type="InterPro" id="IPR003918">
    <property type="entry name" value="NADH_UbQ_OxRdtase"/>
</dbReference>
<keyword evidence="4 7" id="KW-1133">Transmembrane helix</keyword>
<dbReference type="GO" id="GO:0016491">
    <property type="term" value="F:oxidoreductase activity"/>
    <property type="evidence" value="ECO:0007669"/>
    <property type="project" value="UniProtKB-KW"/>
</dbReference>
<dbReference type="InterPro" id="IPR052175">
    <property type="entry name" value="ComplexI-like_HydComp"/>
</dbReference>
<reference evidence="9" key="1">
    <citation type="submission" date="2020-05" db="EMBL/GenBank/DDBJ databases">
        <authorList>
            <person name="Chiriac C."/>
            <person name="Salcher M."/>
            <person name="Ghai R."/>
            <person name="Kavagutti S V."/>
        </authorList>
    </citation>
    <scope>NUCLEOTIDE SEQUENCE</scope>
</reference>
<protein>
    <submittedName>
        <fullName evidence="9">Unannotated protein</fullName>
    </submittedName>
</protein>
<dbReference type="GO" id="GO:0008137">
    <property type="term" value="F:NADH dehydrogenase (ubiquinone) activity"/>
    <property type="evidence" value="ECO:0007669"/>
    <property type="project" value="InterPro"/>
</dbReference>
<feature type="transmembrane region" description="Helical" evidence="7">
    <location>
        <begin position="449"/>
        <end position="466"/>
    </location>
</feature>
<dbReference type="PANTHER" id="PTHR42682">
    <property type="entry name" value="HYDROGENASE-4 COMPONENT F"/>
    <property type="match status" value="1"/>
</dbReference>
<keyword evidence="5" id="KW-0560">Oxidoreductase</keyword>
<feature type="transmembrane region" description="Helical" evidence="7">
    <location>
        <begin position="69"/>
        <end position="88"/>
    </location>
</feature>
<proteinExistence type="predicted"/>
<dbReference type="GO" id="GO:0042773">
    <property type="term" value="P:ATP synthesis coupled electron transport"/>
    <property type="evidence" value="ECO:0007669"/>
    <property type="project" value="InterPro"/>
</dbReference>
<comment type="subcellular location">
    <subcellularLocation>
        <location evidence="1">Cell membrane</location>
        <topology evidence="1">Multi-pass membrane protein</topology>
    </subcellularLocation>
</comment>
<evidence type="ECO:0000259" key="8">
    <source>
        <dbReference type="Pfam" id="PF00361"/>
    </source>
</evidence>
<evidence type="ECO:0000256" key="5">
    <source>
        <dbReference type="ARBA" id="ARBA00023002"/>
    </source>
</evidence>
<evidence type="ECO:0000256" key="1">
    <source>
        <dbReference type="ARBA" id="ARBA00004651"/>
    </source>
</evidence>
<evidence type="ECO:0000256" key="4">
    <source>
        <dbReference type="ARBA" id="ARBA00022989"/>
    </source>
</evidence>
<feature type="transmembrane region" description="Helical" evidence="7">
    <location>
        <begin position="108"/>
        <end position="131"/>
    </location>
</feature>
<accession>A0A6J7PLT3</accession>
<feature type="transmembrane region" description="Helical" evidence="7">
    <location>
        <begin position="205"/>
        <end position="231"/>
    </location>
</feature>
<dbReference type="PRINTS" id="PR01437">
    <property type="entry name" value="NUOXDRDTASE4"/>
</dbReference>
<evidence type="ECO:0000256" key="7">
    <source>
        <dbReference type="SAM" id="Phobius"/>
    </source>
</evidence>
<keyword evidence="6 7" id="KW-0472">Membrane</keyword>
<feature type="domain" description="NADH:quinone oxidoreductase/Mrp antiporter transmembrane" evidence="8">
    <location>
        <begin position="121"/>
        <end position="413"/>
    </location>
</feature>
<name>A0A6J7PLT3_9ZZZZ</name>
<sequence length="484" mass="52157">MISLACAFLPLIGSLLLVIPAFRGRAALGVVFGVSLLETLTAFAAVAVRVPEAPEYSLERFMVLDATSALFLLLISVVFLGISIYFLNQPTGVALPVPGPDRHLAMRSLLFFSCSIFAVLSNHLVSMWIFLELGTFAIAPLICQDNRPAGLRASWKYLLFSVIGLGFNFLGLLCLARAMGGSHGHHELTFFIDDLNQVTTLGDPLWWRLGMALIVFGLGTKLGLAPMYAWLPDAYDEAPAAITTMMTAVQSNCVILALFRQVGLLRSFDPGLISEELIMMGAVSIGVAGLHIIRADNFKRLICYASINHAGTIALGLGSGKYAAYGVVLYVVSNALVKSVLFLTGGNIENHYGTKRIFALRGLMRVMPFSAPAFMLGVFALLGFAPFGSFLGEVMMLSNMIEEGHLLGFFFVCIMLTIILMATGRALFPMIWGDAPEGGTPARDPFSSNVACLFFVVILVSLGIYMPSPVSSLLREVATTLGGR</sequence>
<dbReference type="Pfam" id="PF00361">
    <property type="entry name" value="Proton_antipo_M"/>
    <property type="match status" value="1"/>
</dbReference>
<evidence type="ECO:0000313" key="9">
    <source>
        <dbReference type="EMBL" id="CAB5006138.1"/>
    </source>
</evidence>
<feature type="transmembrane region" description="Helical" evidence="7">
    <location>
        <begin position="26"/>
        <end position="48"/>
    </location>
</feature>
<keyword evidence="3 7" id="KW-0812">Transmembrane</keyword>
<dbReference type="GO" id="GO:0005886">
    <property type="term" value="C:plasma membrane"/>
    <property type="evidence" value="ECO:0007669"/>
    <property type="project" value="UniProtKB-SubCell"/>
</dbReference>
<gene>
    <name evidence="9" type="ORF">UFOPK3992_00994</name>
</gene>
<feature type="transmembrane region" description="Helical" evidence="7">
    <location>
        <begin position="324"/>
        <end position="345"/>
    </location>
</feature>
<feature type="transmembrane region" description="Helical" evidence="7">
    <location>
        <begin position="407"/>
        <end position="428"/>
    </location>
</feature>
<feature type="transmembrane region" description="Helical" evidence="7">
    <location>
        <begin position="277"/>
        <end position="294"/>
    </location>
</feature>
<keyword evidence="2" id="KW-1003">Cell membrane</keyword>
<feature type="transmembrane region" description="Helical" evidence="7">
    <location>
        <begin position="366"/>
        <end position="387"/>
    </location>
</feature>
<evidence type="ECO:0000256" key="3">
    <source>
        <dbReference type="ARBA" id="ARBA00022692"/>
    </source>
</evidence>
<dbReference type="AlphaFoldDB" id="A0A6J7PLT3"/>
<evidence type="ECO:0000256" key="6">
    <source>
        <dbReference type="ARBA" id="ARBA00023136"/>
    </source>
</evidence>
<organism evidence="9">
    <name type="scientific">freshwater metagenome</name>
    <dbReference type="NCBI Taxonomy" id="449393"/>
    <lineage>
        <taxon>unclassified sequences</taxon>
        <taxon>metagenomes</taxon>
        <taxon>ecological metagenomes</taxon>
    </lineage>
</organism>
<dbReference type="EMBL" id="CAFBOZ010000129">
    <property type="protein sequence ID" value="CAB5006138.1"/>
    <property type="molecule type" value="Genomic_DNA"/>
</dbReference>
<feature type="transmembrane region" description="Helical" evidence="7">
    <location>
        <begin position="157"/>
        <end position="179"/>
    </location>
</feature>
<feature type="transmembrane region" description="Helical" evidence="7">
    <location>
        <begin position="238"/>
        <end position="257"/>
    </location>
</feature>
<evidence type="ECO:0000256" key="2">
    <source>
        <dbReference type="ARBA" id="ARBA00022475"/>
    </source>
</evidence>